<dbReference type="InterPro" id="IPR036770">
    <property type="entry name" value="Ankyrin_rpt-contain_sf"/>
</dbReference>
<evidence type="ECO:0000313" key="2">
    <source>
        <dbReference type="Proteomes" id="UP000233524"/>
    </source>
</evidence>
<comment type="caution">
    <text evidence="1">The sequence shown here is derived from an EMBL/GenBank/DDBJ whole genome shotgun (WGS) entry which is preliminary data.</text>
</comment>
<dbReference type="STRING" id="41688.A0A2N3NFY5"/>
<gene>
    <name evidence="1" type="ORF">jhhlp_003044</name>
</gene>
<evidence type="ECO:0000313" key="1">
    <source>
        <dbReference type="EMBL" id="PKS11282.1"/>
    </source>
</evidence>
<dbReference type="SUPFAM" id="SSF48403">
    <property type="entry name" value="Ankyrin repeat"/>
    <property type="match status" value="1"/>
</dbReference>
<dbReference type="AlphaFoldDB" id="A0A2N3NFY5"/>
<dbReference type="EMBL" id="NLAX01000008">
    <property type="protein sequence ID" value="PKS11282.1"/>
    <property type="molecule type" value="Genomic_DNA"/>
</dbReference>
<dbReference type="InParanoid" id="A0A2N3NFY5"/>
<sequence length="405" mass="44533">MDPSSILVEAGSNSGADMWAWNYVDLSNILAILQLAAAELVELQSASPDGTRLLAKLWDKRNFSFLARRDELRAFTAALQRRLLNEITARLLQTRLNSSERLLLDTAMGSVLDPLSGILINSIILERETVLTPVFDPFHITADALQVQALRLIGDGQPCLGIVYYNKSMALGCKVPDSRFVKAIKKQDMPNFMASTCRKFGLSSRYSAPAFWAWSSAIYPTLSPYTSSQHAADAVLLKNWIGFEDTLDLMEKGDLRAASGTNWRAIFENIYMKPGAAEKVDADGRNNLHIAALLKMDHVASFVAVAGNLVQMDNKGRLPVWYTATKGNERLFQKLLEATGLQVNIPDIHYHQDCDGATLAQFAMAHGLGYAGALAGTRGCEVSTEQIYPTLGALHLLPNWNGPFL</sequence>
<organism evidence="1 2">
    <name type="scientific">Lomentospora prolificans</name>
    <dbReference type="NCBI Taxonomy" id="41688"/>
    <lineage>
        <taxon>Eukaryota</taxon>
        <taxon>Fungi</taxon>
        <taxon>Dikarya</taxon>
        <taxon>Ascomycota</taxon>
        <taxon>Pezizomycotina</taxon>
        <taxon>Sordariomycetes</taxon>
        <taxon>Hypocreomycetidae</taxon>
        <taxon>Microascales</taxon>
        <taxon>Microascaceae</taxon>
        <taxon>Lomentospora</taxon>
    </lineage>
</organism>
<dbReference type="Proteomes" id="UP000233524">
    <property type="component" value="Unassembled WGS sequence"/>
</dbReference>
<dbReference type="OrthoDB" id="5106332at2759"/>
<accession>A0A2N3NFY5</accession>
<protein>
    <submittedName>
        <fullName evidence="1">Uncharacterized protein</fullName>
    </submittedName>
</protein>
<proteinExistence type="predicted"/>
<reference evidence="1 2" key="1">
    <citation type="journal article" date="2017" name="G3 (Bethesda)">
        <title>First Draft Genome Sequence of the Pathogenic Fungus Lomentospora prolificans (Formerly Scedosporium prolificans).</title>
        <authorList>
            <person name="Luo R."/>
            <person name="Zimin A."/>
            <person name="Workman R."/>
            <person name="Fan Y."/>
            <person name="Pertea G."/>
            <person name="Grossman N."/>
            <person name="Wear M.P."/>
            <person name="Jia B."/>
            <person name="Miller H."/>
            <person name="Casadevall A."/>
            <person name="Timp W."/>
            <person name="Zhang S.X."/>
            <person name="Salzberg S.L."/>
        </authorList>
    </citation>
    <scope>NUCLEOTIDE SEQUENCE [LARGE SCALE GENOMIC DNA]</scope>
    <source>
        <strain evidence="1 2">JHH-5317</strain>
    </source>
</reference>
<name>A0A2N3NFY5_9PEZI</name>
<dbReference type="Gene3D" id="1.25.40.20">
    <property type="entry name" value="Ankyrin repeat-containing domain"/>
    <property type="match status" value="1"/>
</dbReference>
<keyword evidence="2" id="KW-1185">Reference proteome</keyword>
<dbReference type="VEuPathDB" id="FungiDB:jhhlp_003044"/>